<accession>A0A0C9U9G5</accession>
<sequence>MPTITTNLSSRVEESLAACPQFRILVIGVRKPSLVSSAFNMSLKNMDSPHNRAGTASISFAYNSDENPRFILHDSQGFEPGSTGNWNILERFLRERSATVELKDPVHAI</sequence>
<dbReference type="EMBL" id="KN837150">
    <property type="protein sequence ID" value="KIJ39713.1"/>
    <property type="molecule type" value="Genomic_DNA"/>
</dbReference>
<proteinExistence type="predicted"/>
<evidence type="ECO:0000313" key="2">
    <source>
        <dbReference type="Proteomes" id="UP000054279"/>
    </source>
</evidence>
<keyword evidence="2" id="KW-1185">Reference proteome</keyword>
<name>A0A0C9U9G5_SPHS4</name>
<feature type="non-terminal residue" evidence="1">
    <location>
        <position position="1"/>
    </location>
</feature>
<reference evidence="1 2" key="1">
    <citation type="submission" date="2014-06" db="EMBL/GenBank/DDBJ databases">
        <title>Evolutionary Origins and Diversification of the Mycorrhizal Mutualists.</title>
        <authorList>
            <consortium name="DOE Joint Genome Institute"/>
            <consortium name="Mycorrhizal Genomics Consortium"/>
            <person name="Kohler A."/>
            <person name="Kuo A."/>
            <person name="Nagy L.G."/>
            <person name="Floudas D."/>
            <person name="Copeland A."/>
            <person name="Barry K.W."/>
            <person name="Cichocki N."/>
            <person name="Veneault-Fourrey C."/>
            <person name="LaButti K."/>
            <person name="Lindquist E.A."/>
            <person name="Lipzen A."/>
            <person name="Lundell T."/>
            <person name="Morin E."/>
            <person name="Murat C."/>
            <person name="Riley R."/>
            <person name="Ohm R."/>
            <person name="Sun H."/>
            <person name="Tunlid A."/>
            <person name="Henrissat B."/>
            <person name="Grigoriev I.V."/>
            <person name="Hibbett D.S."/>
            <person name="Martin F."/>
        </authorList>
    </citation>
    <scope>NUCLEOTIDE SEQUENCE [LARGE SCALE GENOMIC DNA]</scope>
    <source>
        <strain evidence="1 2">SS14</strain>
    </source>
</reference>
<evidence type="ECO:0000313" key="1">
    <source>
        <dbReference type="EMBL" id="KIJ39713.1"/>
    </source>
</evidence>
<gene>
    <name evidence="1" type="ORF">M422DRAFT_144907</name>
</gene>
<dbReference type="AlphaFoldDB" id="A0A0C9U9G5"/>
<dbReference type="HOGENOM" id="CLU_154731_0_0_1"/>
<dbReference type="OrthoDB" id="391988at2759"/>
<dbReference type="Proteomes" id="UP000054279">
    <property type="component" value="Unassembled WGS sequence"/>
</dbReference>
<protein>
    <submittedName>
        <fullName evidence="1">Uncharacterized protein</fullName>
    </submittedName>
</protein>
<organism evidence="1 2">
    <name type="scientific">Sphaerobolus stellatus (strain SS14)</name>
    <dbReference type="NCBI Taxonomy" id="990650"/>
    <lineage>
        <taxon>Eukaryota</taxon>
        <taxon>Fungi</taxon>
        <taxon>Dikarya</taxon>
        <taxon>Basidiomycota</taxon>
        <taxon>Agaricomycotina</taxon>
        <taxon>Agaricomycetes</taxon>
        <taxon>Phallomycetidae</taxon>
        <taxon>Geastrales</taxon>
        <taxon>Sphaerobolaceae</taxon>
        <taxon>Sphaerobolus</taxon>
    </lineage>
</organism>